<dbReference type="AlphaFoldDB" id="A0AAU9LI96"/>
<sequence>MAHHPPLAQPGSGAAPNHRRSRNPRGPVAAAAPSVAVTGAHPLLKLASAFPFRTIYHFLNSSPGWIPIVSQLYVSVLWVVHILRVSVNHGHGALHHSSLLNGIIRCLGIDWCMIPGPLVSFFESIAAVNGPFDWIADILPRFPSFHEFWDNTTRSPSHNYARQIPFPALMLDQLARFGASVPDPGQDSNYTTFQWYSNVFNIDFKDAERLYFVGPQTCGSLFVSQSQHDIARNFWASVLGDFTRLHLGANQPNLTNFKQVLGFATQNGTDQIAWFPKVAIVMEKYSRYFKESVPLKSIITAGIGSTSVRGRPKQSAAVSRWLYPPDNQITPFTSTRFQPLRPIPNDLDVTFSHAHHEIEELAERYAIISFTNINWSKINNDNDKFFNIEENALYTGDYWKMFPHRTGSFSACSISSLYANVVASKYHVNYL</sequence>
<evidence type="ECO:0000313" key="3">
    <source>
        <dbReference type="Proteomes" id="UP001157418"/>
    </source>
</evidence>
<name>A0AAU9LI96_9ASTR</name>
<proteinExistence type="predicted"/>
<evidence type="ECO:0000256" key="1">
    <source>
        <dbReference type="SAM" id="MobiDB-lite"/>
    </source>
</evidence>
<organism evidence="2 3">
    <name type="scientific">Lactuca virosa</name>
    <dbReference type="NCBI Taxonomy" id="75947"/>
    <lineage>
        <taxon>Eukaryota</taxon>
        <taxon>Viridiplantae</taxon>
        <taxon>Streptophyta</taxon>
        <taxon>Embryophyta</taxon>
        <taxon>Tracheophyta</taxon>
        <taxon>Spermatophyta</taxon>
        <taxon>Magnoliopsida</taxon>
        <taxon>eudicotyledons</taxon>
        <taxon>Gunneridae</taxon>
        <taxon>Pentapetalae</taxon>
        <taxon>asterids</taxon>
        <taxon>campanulids</taxon>
        <taxon>Asterales</taxon>
        <taxon>Asteraceae</taxon>
        <taxon>Cichorioideae</taxon>
        <taxon>Cichorieae</taxon>
        <taxon>Lactucinae</taxon>
        <taxon>Lactuca</taxon>
    </lineage>
</organism>
<accession>A0AAU9LI96</accession>
<keyword evidence="3" id="KW-1185">Reference proteome</keyword>
<protein>
    <recommendedName>
        <fullName evidence="4">Aminotransferase-like plant mobile domain-containing protein</fullName>
    </recommendedName>
</protein>
<gene>
    <name evidence="2" type="ORF">LVIROSA_LOCUS2043</name>
</gene>
<dbReference type="EMBL" id="CAKMRJ010000001">
    <property type="protein sequence ID" value="CAH1414112.1"/>
    <property type="molecule type" value="Genomic_DNA"/>
</dbReference>
<evidence type="ECO:0000313" key="2">
    <source>
        <dbReference type="EMBL" id="CAH1414112.1"/>
    </source>
</evidence>
<dbReference type="Proteomes" id="UP001157418">
    <property type="component" value="Unassembled WGS sequence"/>
</dbReference>
<reference evidence="2 3" key="1">
    <citation type="submission" date="2022-01" db="EMBL/GenBank/DDBJ databases">
        <authorList>
            <person name="Xiong W."/>
            <person name="Schranz E."/>
        </authorList>
    </citation>
    <scope>NUCLEOTIDE SEQUENCE [LARGE SCALE GENOMIC DNA]</scope>
</reference>
<evidence type="ECO:0008006" key="4">
    <source>
        <dbReference type="Google" id="ProtNLM"/>
    </source>
</evidence>
<feature type="region of interest" description="Disordered" evidence="1">
    <location>
        <begin position="1"/>
        <end position="28"/>
    </location>
</feature>
<comment type="caution">
    <text evidence="2">The sequence shown here is derived from an EMBL/GenBank/DDBJ whole genome shotgun (WGS) entry which is preliminary data.</text>
</comment>